<keyword evidence="1 3" id="KW-0853">WD repeat</keyword>
<evidence type="ECO:0000313" key="6">
    <source>
        <dbReference type="Proteomes" id="UP000695562"/>
    </source>
</evidence>
<evidence type="ECO:0000256" key="3">
    <source>
        <dbReference type="PROSITE-ProRule" id="PRU00221"/>
    </source>
</evidence>
<comment type="caution">
    <text evidence="5">The sequence shown here is derived from an EMBL/GenBank/DDBJ whole genome shotgun (WGS) entry which is preliminary data.</text>
</comment>
<dbReference type="OrthoDB" id="17063at2759"/>
<dbReference type="Pfam" id="PF00400">
    <property type="entry name" value="WD40"/>
    <property type="match status" value="1"/>
</dbReference>
<feature type="region of interest" description="Disordered" evidence="4">
    <location>
        <begin position="1176"/>
        <end position="1197"/>
    </location>
</feature>
<dbReference type="SUPFAM" id="SSF50978">
    <property type="entry name" value="WD40 repeat-like"/>
    <property type="match status" value="1"/>
</dbReference>
<evidence type="ECO:0000256" key="1">
    <source>
        <dbReference type="ARBA" id="ARBA00022574"/>
    </source>
</evidence>
<dbReference type="Gene3D" id="2.130.10.10">
    <property type="entry name" value="YVTN repeat-like/Quinoprotein amine dehydrogenase"/>
    <property type="match status" value="1"/>
</dbReference>
<dbReference type="PROSITE" id="PS50082">
    <property type="entry name" value="WD_REPEATS_2"/>
    <property type="match status" value="1"/>
</dbReference>
<feature type="compositionally biased region" description="Low complexity" evidence="4">
    <location>
        <begin position="1222"/>
        <end position="1247"/>
    </location>
</feature>
<accession>A0A8J4Q7G0</accession>
<evidence type="ECO:0000256" key="4">
    <source>
        <dbReference type="SAM" id="MobiDB-lite"/>
    </source>
</evidence>
<dbReference type="InterPro" id="IPR036322">
    <property type="entry name" value="WD40_repeat_dom_sf"/>
</dbReference>
<dbReference type="PROSITE" id="PS50294">
    <property type="entry name" value="WD_REPEATS_REGION"/>
    <property type="match status" value="1"/>
</dbReference>
<feature type="compositionally biased region" description="Low complexity" evidence="4">
    <location>
        <begin position="43"/>
        <end position="59"/>
    </location>
</feature>
<evidence type="ECO:0008006" key="7">
    <source>
        <dbReference type="Google" id="ProtNLM"/>
    </source>
</evidence>
<dbReference type="InterPro" id="IPR015943">
    <property type="entry name" value="WD40/YVTN_repeat-like_dom_sf"/>
</dbReference>
<feature type="region of interest" description="Disordered" evidence="4">
    <location>
        <begin position="1222"/>
        <end position="1253"/>
    </location>
</feature>
<evidence type="ECO:0000313" key="5">
    <source>
        <dbReference type="EMBL" id="KAF2075821.1"/>
    </source>
</evidence>
<dbReference type="SMART" id="SM00320">
    <property type="entry name" value="WD40"/>
    <property type="match status" value="1"/>
</dbReference>
<keyword evidence="2" id="KW-0677">Repeat</keyword>
<dbReference type="Proteomes" id="UP000695562">
    <property type="component" value="Unassembled WGS sequence"/>
</dbReference>
<dbReference type="PROSITE" id="PS00678">
    <property type="entry name" value="WD_REPEATS_1"/>
    <property type="match status" value="1"/>
</dbReference>
<feature type="compositionally biased region" description="Polar residues" evidence="4">
    <location>
        <begin position="60"/>
        <end position="69"/>
    </location>
</feature>
<name>A0A8J4Q7G0_9MYCE</name>
<feature type="repeat" description="WD" evidence="3">
    <location>
        <begin position="274"/>
        <end position="315"/>
    </location>
</feature>
<feature type="region of interest" description="Disordered" evidence="4">
    <location>
        <begin position="43"/>
        <end position="69"/>
    </location>
</feature>
<dbReference type="EMBL" id="AJWJ01000084">
    <property type="protein sequence ID" value="KAF2075821.1"/>
    <property type="molecule type" value="Genomic_DNA"/>
</dbReference>
<organism evidence="5 6">
    <name type="scientific">Polysphondylium violaceum</name>
    <dbReference type="NCBI Taxonomy" id="133409"/>
    <lineage>
        <taxon>Eukaryota</taxon>
        <taxon>Amoebozoa</taxon>
        <taxon>Evosea</taxon>
        <taxon>Eumycetozoa</taxon>
        <taxon>Dictyostelia</taxon>
        <taxon>Dictyosteliales</taxon>
        <taxon>Dictyosteliaceae</taxon>
        <taxon>Polysphondylium</taxon>
    </lineage>
</organism>
<gene>
    <name evidence="5" type="ORF">CYY_002855</name>
</gene>
<dbReference type="InterPro" id="IPR001680">
    <property type="entry name" value="WD40_rpt"/>
</dbReference>
<keyword evidence="6" id="KW-1185">Reference proteome</keyword>
<sequence length="1253" mass="139210">MSLKIGVCSSIKIANTASTTYHSPASASISGGQHNQYNHQYSQNAHHAGSSQGQDGQDGNSTGITISQTNSNVNIGDQMAPVSNNIVLIGGVGSTINSSDSIGSSLSSNLSSLQYTPSASPSVGMGPSQQSYYTQSIIQSNLQANQIIFNTVCFHPKSPIMYAAIRNEIYFYDFISNSVVGKLYVDHNETIKHLAAVTTSSNTVLLLGLTEVGVAYLWDPETNKLLKIVPQIKEFDTRTITAKCIAPNKPTIYFSKLNSKDIVVVDFKTLPYKLKGHKKPISSIAHHPTKSLLASCSNDGSLKIWETRTQMSYPSSFEDFASYENSRNIEHSSNFFLAFESLTGKYMIMVGSSGLTLVYGDLSSNNPQEIIANGFICKGNTIMSVQHHPHLAVFLVLSITPAGNEEITCWEVNISNKSIVPSSLIPTFIPETNDPFSYLPKNSKPLSVPKLTATHLVLHPTKNYMTLQWEVSPTFNVSISPLAPNLNSQSFASVRHVYQQIYSINSFDSLNHSFPLVSNVPIPMGFFFQPDGTFNYPTEITFFDGTYVKCYYPLNGTTKKLIEQPVINNNADEITKPKKFLYNEELQLFALIYDSHSLTTQTQLSKYTISDIHGSFSQQGDGVDCVFMNGNSAVGHQILILGFDGKLAKVANVTKQGMSAFKNHTLTPKITSVHQTPLQDGRVVLYFSQEKACLYYSKNLKPEFKDNYAVDCSSDSPSLHLYPNERVFKVEWQSDTLKSGQNICAILTDHRIMITNAQLKIINQISVPPNHKSNNAYFHSIFWLEWTLLYTTPTHLMYTTLQNNIPPRPITTLSISPIILSTILPDRMIFGYQGQQVPGRNETSVRCQAVGLLECLIFGVLSLPPFIQFGEKKFISSCLQNVVSKFDYKRLSRSVLDKLREKSFIDLAYSLANEMHSSQSKQTLLDKFKLAWTSKQYSDANKHLSEEFARMLALKSPTDTEKRQLAKLKENMRDFGRECMNAGHYTLAKECFTKLQENVYLLQISILLNDRDSVISIRSDAESKGDIVLLAAADKYLAKRASANKVNPPVVKILPWEPTPTINLGIKVGVDYLAPINLNSITRYYPISMPFSGAAPSLNNQRHKLRAPDELWPPQDYKYSVALSPPRTLMSLVANRLSTKSHMSSTQTLRRSPSAENVLKVGKDFPIKMGANIEEYDYDDDSSDDSGADADVDSETEEDLVIVTKSLEQQILVVVENNQEIINNNQDSNQNNIDSSNSSTPSTNSITGGEQDN</sequence>
<dbReference type="InterPro" id="IPR019775">
    <property type="entry name" value="WD40_repeat_CS"/>
</dbReference>
<reference evidence="5" key="1">
    <citation type="submission" date="2020-01" db="EMBL/GenBank/DDBJ databases">
        <title>Development of genomics and gene disruption for Polysphondylium violaceum indicates a role for the polyketide synthase stlB in stalk morphogenesis.</title>
        <authorList>
            <person name="Narita B."/>
            <person name="Kawabe Y."/>
            <person name="Kin K."/>
            <person name="Saito T."/>
            <person name="Gibbs R."/>
            <person name="Kuspa A."/>
            <person name="Muzny D."/>
            <person name="Queller D."/>
            <person name="Richards S."/>
            <person name="Strassman J."/>
            <person name="Sucgang R."/>
            <person name="Worley K."/>
            <person name="Schaap P."/>
        </authorList>
    </citation>
    <scope>NUCLEOTIDE SEQUENCE</scope>
    <source>
        <strain evidence="5">QSvi11</strain>
    </source>
</reference>
<evidence type="ECO:0000256" key="2">
    <source>
        <dbReference type="ARBA" id="ARBA00022737"/>
    </source>
</evidence>
<proteinExistence type="predicted"/>
<protein>
    <recommendedName>
        <fullName evidence="7">WD40 repeat-containing protein</fullName>
    </recommendedName>
</protein>
<dbReference type="AlphaFoldDB" id="A0A8J4Q7G0"/>